<keyword evidence="4" id="KW-0378">Hydrolase</keyword>
<keyword evidence="2" id="KW-0732">Signal</keyword>
<dbReference type="EMBL" id="JBHUMK010000013">
    <property type="protein sequence ID" value="MFD2608618.1"/>
    <property type="molecule type" value="Genomic_DNA"/>
</dbReference>
<dbReference type="NCBIfam" id="TIGR01370">
    <property type="entry name" value="MJ1477/TM1410 family putative glycoside hydrolase"/>
    <property type="match status" value="1"/>
</dbReference>
<dbReference type="Pfam" id="PF03537">
    <property type="entry name" value="Glyco_hydro_114"/>
    <property type="match status" value="1"/>
</dbReference>
<gene>
    <name evidence="4" type="ORF">ACFSR9_04065</name>
</gene>
<evidence type="ECO:0000256" key="2">
    <source>
        <dbReference type="SAM" id="SignalP"/>
    </source>
</evidence>
<reference evidence="5" key="1">
    <citation type="journal article" date="2019" name="Int. J. Syst. Evol. Microbiol.">
        <title>The Global Catalogue of Microorganisms (GCM) 10K type strain sequencing project: providing services to taxonomists for standard genome sequencing and annotation.</title>
        <authorList>
            <consortium name="The Broad Institute Genomics Platform"/>
            <consortium name="The Broad Institute Genome Sequencing Center for Infectious Disease"/>
            <person name="Wu L."/>
            <person name="Ma J."/>
        </authorList>
    </citation>
    <scope>NUCLEOTIDE SEQUENCE [LARGE SCALE GENOMIC DNA]</scope>
    <source>
        <strain evidence="5">KCTC 33842</strain>
    </source>
</reference>
<dbReference type="InterPro" id="IPR004352">
    <property type="entry name" value="GH114_TIM-barrel"/>
</dbReference>
<protein>
    <submittedName>
        <fullName evidence="4">MJ1477/TM1410 family putative glycoside hydrolase</fullName>
    </submittedName>
</protein>
<dbReference type="GO" id="GO:0016787">
    <property type="term" value="F:hydrolase activity"/>
    <property type="evidence" value="ECO:0007669"/>
    <property type="project" value="UniProtKB-KW"/>
</dbReference>
<feature type="chain" id="PRO_5046912883" evidence="2">
    <location>
        <begin position="23"/>
        <end position="308"/>
    </location>
</feature>
<dbReference type="InterPro" id="IPR016062">
    <property type="entry name" value="TM1410-rel"/>
</dbReference>
<dbReference type="Proteomes" id="UP001597475">
    <property type="component" value="Unassembled WGS sequence"/>
</dbReference>
<evidence type="ECO:0000259" key="3">
    <source>
        <dbReference type="Pfam" id="PF03537"/>
    </source>
</evidence>
<accession>A0ABW5P0I9</accession>
<evidence type="ECO:0000256" key="1">
    <source>
        <dbReference type="SAM" id="MobiDB-lite"/>
    </source>
</evidence>
<dbReference type="RefSeq" id="WP_386843296.1">
    <property type="nucleotide sequence ID" value="NZ_JBHUMK010000013.1"/>
</dbReference>
<sequence>MNPFLLSLLVCVLLTGCAGGRAAGTAGTAPGAGTPSHAQPAPSPLAPLAPLAQVQTWGVQLTGYGSARLKAVTASALDLIVVDPTDDEGHPWTPAEVQQARGKRLLLAYLSMGAAEDYRPYWQAHWKVGAPAWLLRQDPDWPGNYDVAYWDPAWKTIALAQLDRVIAQGFDGVYMDLIDAYERNEDRPTARAEMVAWVCQIAAHARQKKPGFLIVPQNAAELLRDPGYAGCVDASGNESTFMYPGDQRTEPERQRALLSDFALWKNLGKPVFTIEYVADPALQARTLSAARAHGLIPFIGVRALNRTP</sequence>
<organism evidence="4 5">
    <name type="scientific">Deinococcus taklimakanensis</name>
    <dbReference type="NCBI Taxonomy" id="536443"/>
    <lineage>
        <taxon>Bacteria</taxon>
        <taxon>Thermotogati</taxon>
        <taxon>Deinococcota</taxon>
        <taxon>Deinococci</taxon>
        <taxon>Deinococcales</taxon>
        <taxon>Deinococcaceae</taxon>
        <taxon>Deinococcus</taxon>
    </lineage>
</organism>
<dbReference type="SUPFAM" id="SSF51445">
    <property type="entry name" value="(Trans)glycosidases"/>
    <property type="match status" value="1"/>
</dbReference>
<feature type="signal peptide" evidence="2">
    <location>
        <begin position="1"/>
        <end position="22"/>
    </location>
</feature>
<feature type="region of interest" description="Disordered" evidence="1">
    <location>
        <begin position="24"/>
        <end position="45"/>
    </location>
</feature>
<dbReference type="Gene3D" id="3.20.20.70">
    <property type="entry name" value="Aldolase class I"/>
    <property type="match status" value="1"/>
</dbReference>
<comment type="caution">
    <text evidence="4">The sequence shown here is derived from an EMBL/GenBank/DDBJ whole genome shotgun (WGS) entry which is preliminary data.</text>
</comment>
<keyword evidence="5" id="KW-1185">Reference proteome</keyword>
<feature type="compositionally biased region" description="Low complexity" evidence="1">
    <location>
        <begin position="24"/>
        <end position="40"/>
    </location>
</feature>
<proteinExistence type="predicted"/>
<evidence type="ECO:0000313" key="4">
    <source>
        <dbReference type="EMBL" id="MFD2608618.1"/>
    </source>
</evidence>
<dbReference type="InterPro" id="IPR016063">
    <property type="entry name" value="TM1410_Glycdase"/>
</dbReference>
<dbReference type="PANTHER" id="PTHR35882">
    <property type="entry name" value="PELA"/>
    <property type="match status" value="1"/>
</dbReference>
<name>A0ABW5P0I9_9DEIO</name>
<feature type="domain" description="Glycoside-hydrolase family GH114 TIM-barrel" evidence="3">
    <location>
        <begin position="56"/>
        <end position="304"/>
    </location>
</feature>
<dbReference type="PRINTS" id="PR01545">
    <property type="entry name" value="THEMAYE10DUF"/>
</dbReference>
<dbReference type="InterPro" id="IPR013785">
    <property type="entry name" value="Aldolase_TIM"/>
</dbReference>
<dbReference type="PANTHER" id="PTHR35882:SF1">
    <property type="match status" value="1"/>
</dbReference>
<evidence type="ECO:0000313" key="5">
    <source>
        <dbReference type="Proteomes" id="UP001597475"/>
    </source>
</evidence>
<dbReference type="InterPro" id="IPR017853">
    <property type="entry name" value="GH"/>
</dbReference>